<dbReference type="EMBL" id="JABSTU010000007">
    <property type="protein sequence ID" value="KAH8026281.1"/>
    <property type="molecule type" value="Genomic_DNA"/>
</dbReference>
<reference evidence="1" key="1">
    <citation type="journal article" date="2020" name="Cell">
        <title>Large-Scale Comparative Analyses of Tick Genomes Elucidate Their Genetic Diversity and Vector Capacities.</title>
        <authorList>
            <consortium name="Tick Genome and Microbiome Consortium (TIGMIC)"/>
            <person name="Jia N."/>
            <person name="Wang J."/>
            <person name="Shi W."/>
            <person name="Du L."/>
            <person name="Sun Y."/>
            <person name="Zhan W."/>
            <person name="Jiang J.F."/>
            <person name="Wang Q."/>
            <person name="Zhang B."/>
            <person name="Ji P."/>
            <person name="Bell-Sakyi L."/>
            <person name="Cui X.M."/>
            <person name="Yuan T.T."/>
            <person name="Jiang B.G."/>
            <person name="Yang W.F."/>
            <person name="Lam T.T."/>
            <person name="Chang Q.C."/>
            <person name="Ding S.J."/>
            <person name="Wang X.J."/>
            <person name="Zhu J.G."/>
            <person name="Ruan X.D."/>
            <person name="Zhao L."/>
            <person name="Wei J.T."/>
            <person name="Ye R.Z."/>
            <person name="Que T.C."/>
            <person name="Du C.H."/>
            <person name="Zhou Y.H."/>
            <person name="Cheng J.X."/>
            <person name="Dai P.F."/>
            <person name="Guo W.B."/>
            <person name="Han X.H."/>
            <person name="Huang E.J."/>
            <person name="Li L.F."/>
            <person name="Wei W."/>
            <person name="Gao Y.C."/>
            <person name="Liu J.Z."/>
            <person name="Shao H.Z."/>
            <person name="Wang X."/>
            <person name="Wang C.C."/>
            <person name="Yang T.C."/>
            <person name="Huo Q.B."/>
            <person name="Li W."/>
            <person name="Chen H.Y."/>
            <person name="Chen S.E."/>
            <person name="Zhou L.G."/>
            <person name="Ni X.B."/>
            <person name="Tian J.H."/>
            <person name="Sheng Y."/>
            <person name="Liu T."/>
            <person name="Pan Y.S."/>
            <person name="Xia L.Y."/>
            <person name="Li J."/>
            <person name="Zhao F."/>
            <person name="Cao W.C."/>
        </authorList>
    </citation>
    <scope>NUCLEOTIDE SEQUENCE</scope>
    <source>
        <strain evidence="1">Rmic-2018</strain>
    </source>
</reference>
<name>A0A9J6DWP0_RHIMP</name>
<dbReference type="Proteomes" id="UP000821866">
    <property type="component" value="Unassembled WGS sequence"/>
</dbReference>
<sequence length="221" mass="23722">MYEVLEYHFPHDLKHCLTYFTWSPRSYIDLRDTVLKFYGLKRAPPPTSDTRISGSLPFRTPPAPQAVQIVPLPTTGHTGNGEQPSMPIDLSFERPTTLEFTDPASDGPVLPTKALPLRSIADSTLAAAPCAVRFAVETWSAALSAPGDSTISVKPADLPADFTPLPTPLEAHDTTHTVGPELVVVLHTINLPSTPMPAAQTLVDCQSNHDVTGVSSGSQGF</sequence>
<gene>
    <name evidence="1" type="ORF">HPB51_017819</name>
</gene>
<organism evidence="1 2">
    <name type="scientific">Rhipicephalus microplus</name>
    <name type="common">Cattle tick</name>
    <name type="synonym">Boophilus microplus</name>
    <dbReference type="NCBI Taxonomy" id="6941"/>
    <lineage>
        <taxon>Eukaryota</taxon>
        <taxon>Metazoa</taxon>
        <taxon>Ecdysozoa</taxon>
        <taxon>Arthropoda</taxon>
        <taxon>Chelicerata</taxon>
        <taxon>Arachnida</taxon>
        <taxon>Acari</taxon>
        <taxon>Parasitiformes</taxon>
        <taxon>Ixodida</taxon>
        <taxon>Ixodoidea</taxon>
        <taxon>Ixodidae</taxon>
        <taxon>Rhipicephalinae</taxon>
        <taxon>Rhipicephalus</taxon>
        <taxon>Boophilus</taxon>
    </lineage>
</organism>
<comment type="caution">
    <text evidence="1">The sequence shown here is derived from an EMBL/GenBank/DDBJ whole genome shotgun (WGS) entry which is preliminary data.</text>
</comment>
<evidence type="ECO:0000313" key="2">
    <source>
        <dbReference type="Proteomes" id="UP000821866"/>
    </source>
</evidence>
<reference evidence="1" key="2">
    <citation type="submission" date="2021-09" db="EMBL/GenBank/DDBJ databases">
        <authorList>
            <person name="Jia N."/>
            <person name="Wang J."/>
            <person name="Shi W."/>
            <person name="Du L."/>
            <person name="Sun Y."/>
            <person name="Zhan W."/>
            <person name="Jiang J."/>
            <person name="Wang Q."/>
            <person name="Zhang B."/>
            <person name="Ji P."/>
            <person name="Sakyi L.B."/>
            <person name="Cui X."/>
            <person name="Yuan T."/>
            <person name="Jiang B."/>
            <person name="Yang W."/>
            <person name="Lam T.T.-Y."/>
            <person name="Chang Q."/>
            <person name="Ding S."/>
            <person name="Wang X."/>
            <person name="Zhu J."/>
            <person name="Ruan X."/>
            <person name="Zhao L."/>
            <person name="Wei J."/>
            <person name="Que T."/>
            <person name="Du C."/>
            <person name="Cheng J."/>
            <person name="Dai P."/>
            <person name="Han X."/>
            <person name="Huang E."/>
            <person name="Gao Y."/>
            <person name="Liu J."/>
            <person name="Shao H."/>
            <person name="Ye R."/>
            <person name="Li L."/>
            <person name="Wei W."/>
            <person name="Wang X."/>
            <person name="Wang C."/>
            <person name="Huo Q."/>
            <person name="Li W."/>
            <person name="Guo W."/>
            <person name="Chen H."/>
            <person name="Chen S."/>
            <person name="Zhou L."/>
            <person name="Zhou L."/>
            <person name="Ni X."/>
            <person name="Tian J."/>
            <person name="Zhou Y."/>
            <person name="Sheng Y."/>
            <person name="Liu T."/>
            <person name="Pan Y."/>
            <person name="Xia L."/>
            <person name="Li J."/>
            <person name="Zhao F."/>
            <person name="Cao W."/>
        </authorList>
    </citation>
    <scope>NUCLEOTIDE SEQUENCE</scope>
    <source>
        <strain evidence="1">Rmic-2018</strain>
        <tissue evidence="1">Larvae</tissue>
    </source>
</reference>
<keyword evidence="2" id="KW-1185">Reference proteome</keyword>
<accession>A0A9J6DWP0</accession>
<protein>
    <submittedName>
        <fullName evidence="1">Uncharacterized protein</fullName>
    </submittedName>
</protein>
<dbReference type="AlphaFoldDB" id="A0A9J6DWP0"/>
<evidence type="ECO:0000313" key="1">
    <source>
        <dbReference type="EMBL" id="KAH8026281.1"/>
    </source>
</evidence>
<proteinExistence type="predicted"/>